<evidence type="ECO:0000256" key="4">
    <source>
        <dbReference type="SAM" id="Coils"/>
    </source>
</evidence>
<comment type="similarity">
    <text evidence="2">Belongs to the membrane fusion protein (MFP) (TC 8.A.1) family.</text>
</comment>
<dbReference type="AlphaFoldDB" id="A0A7C9FQ06"/>
<dbReference type="Pfam" id="PF25917">
    <property type="entry name" value="BSH_RND"/>
    <property type="match status" value="1"/>
</dbReference>
<proteinExistence type="inferred from homology"/>
<feature type="coiled-coil region" evidence="4">
    <location>
        <begin position="27"/>
        <end position="68"/>
    </location>
</feature>
<name>A0A7C9FQ06_9BACT</name>
<keyword evidence="4" id="KW-0175">Coiled coil</keyword>
<gene>
    <name evidence="9" type="ORF">GBK04_12425</name>
</gene>
<evidence type="ECO:0000259" key="7">
    <source>
        <dbReference type="Pfam" id="PF25954"/>
    </source>
</evidence>
<accession>A0A7C9FQ06</accession>
<evidence type="ECO:0000313" key="9">
    <source>
        <dbReference type="EMBL" id="MPR34149.1"/>
    </source>
</evidence>
<organism evidence="9 10">
    <name type="scientific">Salmonirosea aquatica</name>
    <dbReference type="NCBI Taxonomy" id="2654236"/>
    <lineage>
        <taxon>Bacteria</taxon>
        <taxon>Pseudomonadati</taxon>
        <taxon>Bacteroidota</taxon>
        <taxon>Cytophagia</taxon>
        <taxon>Cytophagales</taxon>
        <taxon>Spirosomataceae</taxon>
        <taxon>Salmonirosea</taxon>
    </lineage>
</organism>
<dbReference type="GO" id="GO:1990281">
    <property type="term" value="C:efflux pump complex"/>
    <property type="evidence" value="ECO:0007669"/>
    <property type="project" value="TreeGrafter"/>
</dbReference>
<evidence type="ECO:0000313" key="10">
    <source>
        <dbReference type="Proteomes" id="UP000479293"/>
    </source>
</evidence>
<dbReference type="Gene3D" id="2.40.420.20">
    <property type="match status" value="1"/>
</dbReference>
<dbReference type="PANTHER" id="PTHR30469">
    <property type="entry name" value="MULTIDRUG RESISTANCE PROTEIN MDTA"/>
    <property type="match status" value="1"/>
</dbReference>
<feature type="coiled-coil region" evidence="4">
    <location>
        <begin position="160"/>
        <end position="187"/>
    </location>
</feature>
<dbReference type="Gene3D" id="2.40.50.100">
    <property type="match status" value="2"/>
</dbReference>
<feature type="domain" description="Multidrug resistance protein MdtA-like C-terminal permuted SH3" evidence="8">
    <location>
        <begin position="305"/>
        <end position="368"/>
    </location>
</feature>
<feature type="domain" description="Multidrug resistance protein MdtA-like barrel-sandwich hybrid" evidence="6">
    <location>
        <begin position="96"/>
        <end position="222"/>
    </location>
</feature>
<sequence length="378" mass="40751">MKTNSIIIVALSALLLAACGGETKDGLAGKQEELAKLKSEQSEIDQKIKALESEVAQLDTTAKREDRAKAVTVSPVTSENFKHYVEVQGTVDAKNSVMVSPKSGGVLTAVYIKEGDNVRQGATLAKIDNSIMQESIAEVQNQLLLANTVYEKQARLWEQKIGTEIQYLQAKNNKEALEKKLSTLNTQLGQFNIVAPISGVVDQVIAKVGEMASPGMPVARVVNLSNLKIVAKVSDSYAASVRKGDEVIVKFPDLNQEYKARVTFVSTTVDPLSRTFSIEANLPSSNSLKPNMLAQVQINDATKKDAVVIDQNLVQNTENGTVVYVAENEGGKKVAKSRTVKTGLSYNGQVEILAGLKPGDQLISQGYQEVADGQAVIF</sequence>
<evidence type="ECO:0000259" key="8">
    <source>
        <dbReference type="Pfam" id="PF25967"/>
    </source>
</evidence>
<dbReference type="PROSITE" id="PS51257">
    <property type="entry name" value="PROKAR_LIPOPROTEIN"/>
    <property type="match status" value="1"/>
</dbReference>
<keyword evidence="3" id="KW-0813">Transport</keyword>
<dbReference type="Pfam" id="PF25954">
    <property type="entry name" value="Beta-barrel_RND_2"/>
    <property type="match status" value="1"/>
</dbReference>
<dbReference type="EMBL" id="WHLY01000002">
    <property type="protein sequence ID" value="MPR34149.1"/>
    <property type="molecule type" value="Genomic_DNA"/>
</dbReference>
<dbReference type="InterPro" id="IPR058625">
    <property type="entry name" value="MdtA-like_BSH"/>
</dbReference>
<evidence type="ECO:0000256" key="2">
    <source>
        <dbReference type="ARBA" id="ARBA00009477"/>
    </source>
</evidence>
<dbReference type="InterPro" id="IPR058627">
    <property type="entry name" value="MdtA-like_C"/>
</dbReference>
<keyword evidence="5" id="KW-0732">Signal</keyword>
<feature type="signal peptide" evidence="5">
    <location>
        <begin position="1"/>
        <end position="17"/>
    </location>
</feature>
<protein>
    <submittedName>
        <fullName evidence="9">Efflux RND transporter periplasmic adaptor subunit</fullName>
    </submittedName>
</protein>
<comment type="subcellular location">
    <subcellularLocation>
        <location evidence="1">Cell envelope</location>
    </subcellularLocation>
</comment>
<feature type="domain" description="CusB-like beta-barrel" evidence="7">
    <location>
        <begin position="229"/>
        <end position="301"/>
    </location>
</feature>
<reference evidence="9 10" key="1">
    <citation type="submission" date="2019-10" db="EMBL/GenBank/DDBJ databases">
        <title>Draft Genome Sequence of Cytophagaceae sp. SJW1-29.</title>
        <authorList>
            <person name="Choi A."/>
        </authorList>
    </citation>
    <scope>NUCLEOTIDE SEQUENCE [LARGE SCALE GENOMIC DNA]</scope>
    <source>
        <strain evidence="9 10">SJW1-29</strain>
    </source>
</reference>
<evidence type="ECO:0000256" key="1">
    <source>
        <dbReference type="ARBA" id="ARBA00004196"/>
    </source>
</evidence>
<dbReference type="PANTHER" id="PTHR30469:SF15">
    <property type="entry name" value="HLYD FAMILY OF SECRETION PROTEINS"/>
    <property type="match status" value="1"/>
</dbReference>
<dbReference type="InterPro" id="IPR058792">
    <property type="entry name" value="Beta-barrel_RND_2"/>
</dbReference>
<dbReference type="RefSeq" id="WP_152760121.1">
    <property type="nucleotide sequence ID" value="NZ_WHLY01000002.1"/>
</dbReference>
<dbReference type="InterPro" id="IPR006143">
    <property type="entry name" value="RND_pump_MFP"/>
</dbReference>
<dbReference type="Proteomes" id="UP000479293">
    <property type="component" value="Unassembled WGS sequence"/>
</dbReference>
<comment type="caution">
    <text evidence="9">The sequence shown here is derived from an EMBL/GenBank/DDBJ whole genome shotgun (WGS) entry which is preliminary data.</text>
</comment>
<evidence type="ECO:0000256" key="3">
    <source>
        <dbReference type="ARBA" id="ARBA00022448"/>
    </source>
</evidence>
<dbReference type="Pfam" id="PF25967">
    <property type="entry name" value="RND-MFP_C"/>
    <property type="match status" value="1"/>
</dbReference>
<dbReference type="GO" id="GO:0015562">
    <property type="term" value="F:efflux transmembrane transporter activity"/>
    <property type="evidence" value="ECO:0007669"/>
    <property type="project" value="TreeGrafter"/>
</dbReference>
<feature type="chain" id="PRO_5028975216" evidence="5">
    <location>
        <begin position="18"/>
        <end position="378"/>
    </location>
</feature>
<dbReference type="NCBIfam" id="TIGR01730">
    <property type="entry name" value="RND_mfp"/>
    <property type="match status" value="1"/>
</dbReference>
<dbReference type="SUPFAM" id="SSF111369">
    <property type="entry name" value="HlyD-like secretion proteins"/>
    <property type="match status" value="1"/>
</dbReference>
<dbReference type="Gene3D" id="2.40.30.170">
    <property type="match status" value="1"/>
</dbReference>
<evidence type="ECO:0000256" key="5">
    <source>
        <dbReference type="SAM" id="SignalP"/>
    </source>
</evidence>
<keyword evidence="10" id="KW-1185">Reference proteome</keyword>
<evidence type="ECO:0000259" key="6">
    <source>
        <dbReference type="Pfam" id="PF25917"/>
    </source>
</evidence>